<evidence type="ECO:0000256" key="1">
    <source>
        <dbReference type="ARBA" id="ARBA00004123"/>
    </source>
</evidence>
<dbReference type="Pfam" id="PF10744">
    <property type="entry name" value="Med1"/>
    <property type="match status" value="1"/>
</dbReference>
<evidence type="ECO:0000313" key="11">
    <source>
        <dbReference type="Proteomes" id="UP000016933"/>
    </source>
</evidence>
<comment type="subcellular location">
    <subcellularLocation>
        <location evidence="1 7">Nucleus</location>
    </subcellularLocation>
</comment>
<feature type="region of interest" description="Disordered" evidence="8">
    <location>
        <begin position="310"/>
        <end position="334"/>
    </location>
</feature>
<feature type="region of interest" description="Disordered" evidence="8">
    <location>
        <begin position="1"/>
        <end position="69"/>
    </location>
</feature>
<evidence type="ECO:0000256" key="7">
    <source>
        <dbReference type="RuleBase" id="RU364059"/>
    </source>
</evidence>
<feature type="compositionally biased region" description="Low complexity" evidence="8">
    <location>
        <begin position="32"/>
        <end position="44"/>
    </location>
</feature>
<proteinExistence type="inferred from homology"/>
<protein>
    <recommendedName>
        <fullName evidence="7">Mediator of RNA polymerase II transcription subunit 1</fullName>
    </recommendedName>
    <alternativeName>
        <fullName evidence="7">Mediator complex subunit 1</fullName>
    </alternativeName>
</protein>
<feature type="domain" description="Mediator complex subunit Med1" evidence="9">
    <location>
        <begin position="155"/>
        <end position="571"/>
    </location>
</feature>
<dbReference type="InterPro" id="IPR019680">
    <property type="entry name" value="Mediator_Med1"/>
</dbReference>
<evidence type="ECO:0000313" key="10">
    <source>
        <dbReference type="EMBL" id="EME46605.1"/>
    </source>
</evidence>
<name>N1PW81_DOTSN</name>
<evidence type="ECO:0000256" key="6">
    <source>
        <dbReference type="ARBA" id="ARBA00023242"/>
    </source>
</evidence>
<evidence type="ECO:0000256" key="5">
    <source>
        <dbReference type="ARBA" id="ARBA00023163"/>
    </source>
</evidence>
<evidence type="ECO:0000259" key="9">
    <source>
        <dbReference type="Pfam" id="PF10744"/>
    </source>
</evidence>
<reference evidence="10 11" key="2">
    <citation type="journal article" date="2012" name="PLoS Pathog.">
        <title>Diverse lifestyles and strategies of plant pathogenesis encoded in the genomes of eighteen Dothideomycetes fungi.</title>
        <authorList>
            <person name="Ohm R.A."/>
            <person name="Feau N."/>
            <person name="Henrissat B."/>
            <person name="Schoch C.L."/>
            <person name="Horwitz B.A."/>
            <person name="Barry K.W."/>
            <person name="Condon B.J."/>
            <person name="Copeland A.C."/>
            <person name="Dhillon B."/>
            <person name="Glaser F."/>
            <person name="Hesse C.N."/>
            <person name="Kosti I."/>
            <person name="LaButti K."/>
            <person name="Lindquist E.A."/>
            <person name="Lucas S."/>
            <person name="Salamov A.A."/>
            <person name="Bradshaw R.E."/>
            <person name="Ciuffetti L."/>
            <person name="Hamelin R.C."/>
            <person name="Kema G.H.J."/>
            <person name="Lawrence C."/>
            <person name="Scott J.A."/>
            <person name="Spatafora J.W."/>
            <person name="Turgeon B.G."/>
            <person name="de Wit P.J.G.M."/>
            <person name="Zhong S."/>
            <person name="Goodwin S.B."/>
            <person name="Grigoriev I.V."/>
        </authorList>
    </citation>
    <scope>NUCLEOTIDE SEQUENCE [LARGE SCALE GENOMIC DNA]</scope>
    <source>
        <strain evidence="11">NZE10 / CBS 128990</strain>
    </source>
</reference>
<dbReference type="GO" id="GO:0045944">
    <property type="term" value="P:positive regulation of transcription by RNA polymerase II"/>
    <property type="evidence" value="ECO:0007669"/>
    <property type="project" value="UniProtKB-ARBA"/>
</dbReference>
<feature type="region of interest" description="Disordered" evidence="8">
    <location>
        <begin position="572"/>
        <end position="601"/>
    </location>
</feature>
<keyword evidence="3 7" id="KW-0805">Transcription regulation</keyword>
<keyword evidence="4 7" id="KW-0010">Activator</keyword>
<comment type="similarity">
    <text evidence="2 7">Belongs to the Mediator complex subunit 1 family.</text>
</comment>
<accession>N1PW81</accession>
<dbReference type="EMBL" id="KB446537">
    <property type="protein sequence ID" value="EME46605.1"/>
    <property type="molecule type" value="Genomic_DNA"/>
</dbReference>
<evidence type="ECO:0000256" key="8">
    <source>
        <dbReference type="SAM" id="MobiDB-lite"/>
    </source>
</evidence>
<dbReference type="eggNOG" id="ENOG502RYK5">
    <property type="taxonomic scope" value="Eukaryota"/>
</dbReference>
<dbReference type="OMA" id="KWAEWIR"/>
<keyword evidence="11" id="KW-1185">Reference proteome</keyword>
<feature type="compositionally biased region" description="Polar residues" evidence="8">
    <location>
        <begin position="310"/>
        <end position="323"/>
    </location>
</feature>
<dbReference type="Proteomes" id="UP000016933">
    <property type="component" value="Unassembled WGS sequence"/>
</dbReference>
<feature type="compositionally biased region" description="Polar residues" evidence="8">
    <location>
        <begin position="52"/>
        <end position="68"/>
    </location>
</feature>
<reference evidence="11" key="1">
    <citation type="journal article" date="2012" name="PLoS Genet.">
        <title>The genomes of the fungal plant pathogens Cladosporium fulvum and Dothistroma septosporum reveal adaptation to different hosts and lifestyles but also signatures of common ancestry.</title>
        <authorList>
            <person name="de Wit P.J.G.M."/>
            <person name="van der Burgt A."/>
            <person name="Oekmen B."/>
            <person name="Stergiopoulos I."/>
            <person name="Abd-Elsalam K.A."/>
            <person name="Aerts A.L."/>
            <person name="Bahkali A.H."/>
            <person name="Beenen H.G."/>
            <person name="Chettri P."/>
            <person name="Cox M.P."/>
            <person name="Datema E."/>
            <person name="de Vries R.P."/>
            <person name="Dhillon B."/>
            <person name="Ganley A.R."/>
            <person name="Griffiths S.A."/>
            <person name="Guo Y."/>
            <person name="Hamelin R.C."/>
            <person name="Henrissat B."/>
            <person name="Kabir M.S."/>
            <person name="Jashni M.K."/>
            <person name="Kema G."/>
            <person name="Klaubauf S."/>
            <person name="Lapidus A."/>
            <person name="Levasseur A."/>
            <person name="Lindquist E."/>
            <person name="Mehrabi R."/>
            <person name="Ohm R.A."/>
            <person name="Owen T.J."/>
            <person name="Salamov A."/>
            <person name="Schwelm A."/>
            <person name="Schijlen E."/>
            <person name="Sun H."/>
            <person name="van den Burg H.A."/>
            <person name="van Ham R.C.H.J."/>
            <person name="Zhang S."/>
            <person name="Goodwin S.B."/>
            <person name="Grigoriev I.V."/>
            <person name="Collemare J."/>
            <person name="Bradshaw R.E."/>
        </authorList>
    </citation>
    <scope>NUCLEOTIDE SEQUENCE [LARGE SCALE GENOMIC DNA]</scope>
    <source>
        <strain evidence="11">NZE10 / CBS 128990</strain>
    </source>
</reference>
<dbReference type="GO" id="GO:0003712">
    <property type="term" value="F:transcription coregulator activity"/>
    <property type="evidence" value="ECO:0007669"/>
    <property type="project" value="InterPro"/>
</dbReference>
<keyword evidence="5 7" id="KW-0804">Transcription</keyword>
<dbReference type="AlphaFoldDB" id="N1PW81"/>
<dbReference type="GO" id="GO:0016592">
    <property type="term" value="C:mediator complex"/>
    <property type="evidence" value="ECO:0007669"/>
    <property type="project" value="InterPro"/>
</dbReference>
<evidence type="ECO:0000256" key="2">
    <source>
        <dbReference type="ARBA" id="ARBA00006210"/>
    </source>
</evidence>
<evidence type="ECO:0000256" key="4">
    <source>
        <dbReference type="ARBA" id="ARBA00023159"/>
    </source>
</evidence>
<dbReference type="PANTHER" id="PTHR35041">
    <property type="entry name" value="MEDIATOR OF RNA POLYMERASE II TRANSCRIPTION SUBUNIT 1"/>
    <property type="match status" value="1"/>
</dbReference>
<evidence type="ECO:0000256" key="3">
    <source>
        <dbReference type="ARBA" id="ARBA00023015"/>
    </source>
</evidence>
<sequence length="705" mass="75490">MSTPTPSTLPHPVSASKKVAGHVTTPSHMGLASPAPRSFPSPAATRKDQAGKTPTNHPTVSSQSSKTLYGTPMVPSLSQTGVGTSPGQNVSFGTPTALAGLGVDIGSATPGQLGNMTPSMGVAAAMMPTMSELGFGAMGSKRNEDEERRAKMRKVLKSIGKSKGRISEEAIARIARRVGLSDNISDRYAKEDAAKDPQIVGNRDLALAGQTSSLDLTLKDHVVQSVEASILGKDGQPLPEISQTAGKLFLDDLSASNDTLLESNLNRFAANLDRLARLDKLSTCVSCFEAINGLYRSLQKLYTLEQEQVRSNQQGESSISEQNAEAEVLRKRSGKPTLHEHGQFGLALEYWSTETAREESTMDVDGIDTWTGPSSKIYSLRIEVEGASAAMYTPLRCSNDWLPNDLTLPEPESGNSIPWLDPPATLIQDSTGIGDAMAIDGGQRLPDMRFVAKLDPPLVVPYQTATNILSHVGMPPPQVDLMLHYYALLLDILAHTMYTGTLADIEAEQTVLSTKSGEDVDVKHRYSLDIPKPDWGYKLEKLPFTHPRQLVELLPHLRQWAHIGELLRSAFGSNPTASKPDSTTTTNGVHTASVNGSGADGVSLDDLMATPKPFDGDGTLSVDIGLATSPQPTLSMTYSEPDAAGVRTITAQSQPNADFMVTTGDDDEELADDGFSRSEKAKKLAKGLSGCSDLGVWLEWVRSSP</sequence>
<gene>
    <name evidence="10" type="ORF">DOTSEDRAFT_70579</name>
</gene>
<comment type="function">
    <text evidence="7">Component of the Mediator complex, a coactivator involved in the regulated transcription of nearly all RNA polymerase II-dependent genes. Mediator functions as a bridge to convey information from gene-specific regulatory proteins to the basal RNA polymerase II transcription machinery. Mediator is recruited to promoters by direct interactions with regulatory proteins and serves as a scaffold for the assembly of a functional preinitiation complex with RNA polymerase II and the general transcription factors.</text>
</comment>
<organism evidence="10 11">
    <name type="scientific">Dothistroma septosporum (strain NZE10 / CBS 128990)</name>
    <name type="common">Red band needle blight fungus</name>
    <name type="synonym">Mycosphaerella pini</name>
    <dbReference type="NCBI Taxonomy" id="675120"/>
    <lineage>
        <taxon>Eukaryota</taxon>
        <taxon>Fungi</taxon>
        <taxon>Dikarya</taxon>
        <taxon>Ascomycota</taxon>
        <taxon>Pezizomycotina</taxon>
        <taxon>Dothideomycetes</taxon>
        <taxon>Dothideomycetidae</taxon>
        <taxon>Mycosphaerellales</taxon>
        <taxon>Mycosphaerellaceae</taxon>
        <taxon>Dothistroma</taxon>
    </lineage>
</organism>
<dbReference type="PANTHER" id="PTHR35041:SF4">
    <property type="entry name" value="MEDIATOR OF RNA POLYMERASE II TRANSCRIPTION SUBUNIT 1"/>
    <property type="match status" value="1"/>
</dbReference>
<feature type="compositionally biased region" description="Polar residues" evidence="8">
    <location>
        <begin position="572"/>
        <end position="596"/>
    </location>
</feature>
<dbReference type="HOGENOM" id="CLU_008378_0_0_1"/>
<dbReference type="OrthoDB" id="5310959at2759"/>
<keyword evidence="6 7" id="KW-0539">Nucleus</keyword>
<dbReference type="STRING" id="675120.N1PW81"/>